<evidence type="ECO:0000256" key="3">
    <source>
        <dbReference type="ARBA" id="ARBA00023024"/>
    </source>
</evidence>
<feature type="domain" description="GH18" evidence="5">
    <location>
        <begin position="103"/>
        <end position="529"/>
    </location>
</feature>
<keyword evidence="3" id="KW-0624">Polysaccharide degradation</keyword>
<dbReference type="Proteomes" id="UP000406256">
    <property type="component" value="Unassembled WGS sequence"/>
</dbReference>
<organism evidence="6 7">
    <name type="scientific">Pandoraea anhela</name>
    <dbReference type="NCBI Taxonomy" id="2508295"/>
    <lineage>
        <taxon>Bacteria</taxon>
        <taxon>Pseudomonadati</taxon>
        <taxon>Pseudomonadota</taxon>
        <taxon>Betaproteobacteria</taxon>
        <taxon>Burkholderiales</taxon>
        <taxon>Burkholderiaceae</taxon>
        <taxon>Pandoraea</taxon>
    </lineage>
</organism>
<proteinExistence type="predicted"/>
<dbReference type="GO" id="GO:0008843">
    <property type="term" value="F:endochitinase activity"/>
    <property type="evidence" value="ECO:0007669"/>
    <property type="project" value="UniProtKB-EC"/>
</dbReference>
<dbReference type="EC" id="3.2.1.14" evidence="2"/>
<comment type="catalytic activity">
    <reaction evidence="1">
        <text>Random endo-hydrolysis of N-acetyl-beta-D-glucosaminide (1-&gt;4)-beta-linkages in chitin and chitodextrins.</text>
        <dbReference type="EC" id="3.2.1.14"/>
    </reaction>
</comment>
<evidence type="ECO:0000256" key="2">
    <source>
        <dbReference type="ARBA" id="ARBA00012729"/>
    </source>
</evidence>
<dbReference type="PROSITE" id="PS51910">
    <property type="entry name" value="GH18_2"/>
    <property type="match status" value="1"/>
</dbReference>
<dbReference type="SMART" id="SM00636">
    <property type="entry name" value="Glyco_18"/>
    <property type="match status" value="1"/>
</dbReference>
<dbReference type="GO" id="GO:0005576">
    <property type="term" value="C:extracellular region"/>
    <property type="evidence" value="ECO:0007669"/>
    <property type="project" value="TreeGrafter"/>
</dbReference>
<dbReference type="SUPFAM" id="SSF54556">
    <property type="entry name" value="Chitinase insertion domain"/>
    <property type="match status" value="1"/>
</dbReference>
<dbReference type="InterPro" id="IPR050314">
    <property type="entry name" value="Glycosyl_Hydrlase_18"/>
</dbReference>
<protein>
    <recommendedName>
        <fullName evidence="2">chitinase</fullName>
        <ecNumber evidence="2">3.2.1.14</ecNumber>
    </recommendedName>
</protein>
<dbReference type="InterPro" id="IPR029070">
    <property type="entry name" value="Chitinase_insertion_sf"/>
</dbReference>
<dbReference type="InterPro" id="IPR017853">
    <property type="entry name" value="GH"/>
</dbReference>
<evidence type="ECO:0000313" key="7">
    <source>
        <dbReference type="Proteomes" id="UP000406256"/>
    </source>
</evidence>
<dbReference type="GO" id="GO:0008061">
    <property type="term" value="F:chitin binding"/>
    <property type="evidence" value="ECO:0007669"/>
    <property type="project" value="InterPro"/>
</dbReference>
<evidence type="ECO:0000256" key="4">
    <source>
        <dbReference type="SAM" id="MobiDB-lite"/>
    </source>
</evidence>
<dbReference type="Gene3D" id="3.20.20.80">
    <property type="entry name" value="Glycosidases"/>
    <property type="match status" value="1"/>
</dbReference>
<dbReference type="SUPFAM" id="SSF51445">
    <property type="entry name" value="(Trans)glycosidases"/>
    <property type="match status" value="1"/>
</dbReference>
<dbReference type="PANTHER" id="PTHR11177">
    <property type="entry name" value="CHITINASE"/>
    <property type="match status" value="1"/>
</dbReference>
<accession>A0A5E4Z5P0</accession>
<gene>
    <name evidence="6" type="ORF">PAN31108_05051</name>
</gene>
<evidence type="ECO:0000313" key="6">
    <source>
        <dbReference type="EMBL" id="VVE55977.1"/>
    </source>
</evidence>
<keyword evidence="3" id="KW-0146">Chitin degradation</keyword>
<dbReference type="GO" id="GO:0005975">
    <property type="term" value="P:carbohydrate metabolic process"/>
    <property type="evidence" value="ECO:0007669"/>
    <property type="project" value="InterPro"/>
</dbReference>
<dbReference type="Gene3D" id="3.10.50.10">
    <property type="match status" value="1"/>
</dbReference>
<evidence type="ECO:0000256" key="1">
    <source>
        <dbReference type="ARBA" id="ARBA00000822"/>
    </source>
</evidence>
<keyword evidence="7" id="KW-1185">Reference proteome</keyword>
<feature type="compositionally biased region" description="Low complexity" evidence="4">
    <location>
        <begin position="28"/>
        <end position="39"/>
    </location>
</feature>
<dbReference type="CDD" id="cd06548">
    <property type="entry name" value="GH18_chitinase"/>
    <property type="match status" value="1"/>
</dbReference>
<dbReference type="PANTHER" id="PTHR11177:SF317">
    <property type="entry name" value="CHITINASE 12-RELATED"/>
    <property type="match status" value="1"/>
</dbReference>
<evidence type="ECO:0000259" key="5">
    <source>
        <dbReference type="PROSITE" id="PS51910"/>
    </source>
</evidence>
<dbReference type="GO" id="GO:0006032">
    <property type="term" value="P:chitin catabolic process"/>
    <property type="evidence" value="ECO:0007669"/>
    <property type="project" value="UniProtKB-KW"/>
</dbReference>
<name>A0A5E4Z5P0_9BURK</name>
<reference evidence="6 7" key="1">
    <citation type="submission" date="2019-08" db="EMBL/GenBank/DDBJ databases">
        <authorList>
            <person name="Peeters C."/>
        </authorList>
    </citation>
    <scope>NUCLEOTIDE SEQUENCE [LARGE SCALE GENOMIC DNA]</scope>
    <source>
        <strain evidence="6 7">LMG 31108</strain>
    </source>
</reference>
<sequence>MSDTPMTAHSLHSPHAYQASHAAPAVNTSAPSAGTAATGTMDATTETAAYQSELVYPTDPLAGATETTYAQNGFDPATSTTQLSYTSARVARRVYNRYARNAFEVSGYYTDWSQYDGRLDGDFSNEAAGRGVDLMLLDPFAYDRLIVGFAGIVGDQGEKAQTIARAATDFARKPDQATFVDSWGDVLAYRNCGFPGWVSNDVMPMFQQSRAQGVLGGLRLPHAKNPALKLALAIGGWTMSQAFHGVAGNSARRKTFCAGVVDLLRRFPMFTEINLDWEYPGAPGNVGNSYDDTDGPNYAALVSDLKKALLAAGRKDVEISIAASANVADMRRANLPGLIAAGVSRLNLMTYDFFGTPWAPTLAHHTNLHDTNPADAAGFSVDRAVNWLRQAGVPLAKVHIGYAAYSRNARQAQITQVSGLRGSYSPGDDMTVGTFESGTTEYYDVLRNYLDLENGTARHGFTLYTDPVADADFLYQPSSGLFMSLDTPRTVRAKGDYVKRNGLGGLFTWTIDQDNGVLANAAHEGLGQKTTVSHIDMTPFYFSGKTSLDDSTEV</sequence>
<feature type="region of interest" description="Disordered" evidence="4">
    <location>
        <begin position="19"/>
        <end position="39"/>
    </location>
</feature>
<dbReference type="InterPro" id="IPR011583">
    <property type="entry name" value="Chitinase_II/V-like_cat"/>
</dbReference>
<keyword evidence="3" id="KW-0119">Carbohydrate metabolism</keyword>
<dbReference type="EMBL" id="CABPSB010000032">
    <property type="protein sequence ID" value="VVE55977.1"/>
    <property type="molecule type" value="Genomic_DNA"/>
</dbReference>
<dbReference type="AlphaFoldDB" id="A0A5E4Z5P0"/>
<dbReference type="InterPro" id="IPR001223">
    <property type="entry name" value="Glyco_hydro18_cat"/>
</dbReference>
<dbReference type="Pfam" id="PF00704">
    <property type="entry name" value="Glyco_hydro_18"/>
    <property type="match status" value="1"/>
</dbReference>
<dbReference type="RefSeq" id="WP_246184146.1">
    <property type="nucleotide sequence ID" value="NZ_CABPSB010000032.1"/>
</dbReference>